<organism evidence="1 2">
    <name type="scientific">Schumannella luteola</name>
    <dbReference type="NCBI Taxonomy" id="472059"/>
    <lineage>
        <taxon>Bacteria</taxon>
        <taxon>Bacillati</taxon>
        <taxon>Actinomycetota</taxon>
        <taxon>Actinomycetes</taxon>
        <taxon>Micrococcales</taxon>
        <taxon>Microbacteriaceae</taxon>
        <taxon>Schumannella</taxon>
    </lineage>
</organism>
<sequence>MFIEGKYGILWNLAVVAGVKRKRNGAIDLYFPVAGGNLTIGTDHPQYRQIDQFLAQHTLGPDQPS</sequence>
<protein>
    <submittedName>
        <fullName evidence="1">Uncharacterized protein</fullName>
    </submittedName>
</protein>
<dbReference type="Proteomes" id="UP000553888">
    <property type="component" value="Unassembled WGS sequence"/>
</dbReference>
<name>A0A852YQ03_9MICO</name>
<evidence type="ECO:0000313" key="1">
    <source>
        <dbReference type="EMBL" id="NYG99285.1"/>
    </source>
</evidence>
<accession>A0A852YQ03</accession>
<dbReference type="AlphaFoldDB" id="A0A852YQ03"/>
<keyword evidence="2" id="KW-1185">Reference proteome</keyword>
<proteinExistence type="predicted"/>
<comment type="caution">
    <text evidence="1">The sequence shown here is derived from an EMBL/GenBank/DDBJ whole genome shotgun (WGS) entry which is preliminary data.</text>
</comment>
<dbReference type="RefSeq" id="WP_179567380.1">
    <property type="nucleotide sequence ID" value="NZ_JACBZY010000001.1"/>
</dbReference>
<dbReference type="EMBL" id="JACBZY010000001">
    <property type="protein sequence ID" value="NYG99285.1"/>
    <property type="molecule type" value="Genomic_DNA"/>
</dbReference>
<reference evidence="1 2" key="1">
    <citation type="submission" date="2020-07" db="EMBL/GenBank/DDBJ databases">
        <title>Sequencing the genomes of 1000 actinobacteria strains.</title>
        <authorList>
            <person name="Klenk H.-P."/>
        </authorList>
    </citation>
    <scope>NUCLEOTIDE SEQUENCE [LARGE SCALE GENOMIC DNA]</scope>
    <source>
        <strain evidence="1 2">DSM 23141</strain>
    </source>
</reference>
<evidence type="ECO:0000313" key="2">
    <source>
        <dbReference type="Proteomes" id="UP000553888"/>
    </source>
</evidence>
<gene>
    <name evidence="1" type="ORF">BJ979_001911</name>
</gene>